<dbReference type="EMBL" id="SIPS01000001">
    <property type="protein sequence ID" value="TAW32061.1"/>
    <property type="molecule type" value="Genomic_DNA"/>
</dbReference>
<comment type="caution">
    <text evidence="2">The sequence shown here is derived from an EMBL/GenBank/DDBJ whole genome shotgun (WGS) entry which is preliminary data.</text>
</comment>
<evidence type="ECO:0000313" key="3">
    <source>
        <dbReference type="Proteomes" id="UP000292036"/>
    </source>
</evidence>
<dbReference type="AlphaFoldDB" id="A0ABD7PXY3"/>
<accession>A0ABD7PXY3</accession>
<dbReference type="RefSeq" id="WP_130709167.1">
    <property type="nucleotide sequence ID" value="NZ_SIOS01000001.1"/>
</dbReference>
<organism evidence="2 3">
    <name type="scientific">Rhizobium leguminosarum</name>
    <dbReference type="NCBI Taxonomy" id="384"/>
    <lineage>
        <taxon>Bacteria</taxon>
        <taxon>Pseudomonadati</taxon>
        <taxon>Pseudomonadota</taxon>
        <taxon>Alphaproteobacteria</taxon>
        <taxon>Hyphomicrobiales</taxon>
        <taxon>Rhizobiaceae</taxon>
        <taxon>Rhizobium/Agrobacterium group</taxon>
        <taxon>Rhizobium</taxon>
    </lineage>
</organism>
<proteinExistence type="predicted"/>
<protein>
    <submittedName>
        <fullName evidence="2">Uncharacterized protein</fullName>
    </submittedName>
</protein>
<reference evidence="2 3" key="1">
    <citation type="submission" date="2019-02" db="EMBL/GenBank/DDBJ databases">
        <title>The genomic architecture of introgression among sibling species of bacteria.</title>
        <authorList>
            <person name="Cavassim M.I.A."/>
            <person name="Moeskjaer S."/>
            <person name="Moslemi C."/>
            <person name="Fields B."/>
            <person name="Bachmann A."/>
            <person name="Vilhjalmsson B."/>
            <person name="Schierup M.H."/>
            <person name="Young J.P.W."/>
            <person name="Andersen S.U."/>
        </authorList>
    </citation>
    <scope>NUCLEOTIDE SEQUENCE [LARGE SCALE GENOMIC DNA]</scope>
    <source>
        <strain evidence="2 3">SM151B</strain>
    </source>
</reference>
<evidence type="ECO:0000256" key="1">
    <source>
        <dbReference type="SAM" id="Coils"/>
    </source>
</evidence>
<evidence type="ECO:0000313" key="2">
    <source>
        <dbReference type="EMBL" id="TAW32061.1"/>
    </source>
</evidence>
<dbReference type="Proteomes" id="UP000292036">
    <property type="component" value="Unassembled WGS sequence"/>
</dbReference>
<gene>
    <name evidence="2" type="ORF">ELI19_22245</name>
</gene>
<feature type="coiled-coil region" evidence="1">
    <location>
        <begin position="119"/>
        <end position="187"/>
    </location>
</feature>
<keyword evidence="1" id="KW-0175">Coiled coil</keyword>
<sequence length="200" mass="21848">MADNQQEPTIIGIERPSRSGRAWAIKFREIVSHPAVAAALGSFAAFIATQGAEYLKANRAESSELMLDELQDGRDLAASLEEPKTSQEAAAVISKLKIQLGVFQTAQARTMMQNTIALYDNQRSALGDAEQQARSAKEVADRAAKEAEAQQQNELLRLQAEQAAKTAAEAEKKRQDQIKVMKQIQVESLRGIGGGGFFRF</sequence>
<name>A0ABD7PXY3_RHILE</name>